<dbReference type="SUPFAM" id="SSF54518">
    <property type="entry name" value="Tubby C-terminal domain-like"/>
    <property type="match status" value="1"/>
</dbReference>
<accession>A0ABD1Z9N0</accession>
<dbReference type="AlphaFoldDB" id="A0ABD1Z9N0"/>
<dbReference type="InterPro" id="IPR038595">
    <property type="entry name" value="LOR_sf"/>
</dbReference>
<dbReference type="EMBL" id="JBHFFA010000002">
    <property type="protein sequence ID" value="KAL2644504.1"/>
    <property type="molecule type" value="Genomic_DNA"/>
</dbReference>
<dbReference type="Proteomes" id="UP001605036">
    <property type="component" value="Unassembled WGS sequence"/>
</dbReference>
<comment type="caution">
    <text evidence="2">The sequence shown here is derived from an EMBL/GenBank/DDBJ whole genome shotgun (WGS) entry which is preliminary data.</text>
</comment>
<gene>
    <name evidence="2" type="ORF">R1flu_012091</name>
</gene>
<sequence length="443" mass="48178">MAETSKSLSNQVTPRSKSGYSSPVQGQVVEVWFQFHVRLINKVSVARERKANRCKAPFLEIRLRHLALILRKPFREKEEIYKKLPESEIKKLNDPNFLVELAIGPPNPSLVPQKPGSGLTLGGQFAYGPRQFVFKKAHFSFDDSGIYAENGEIVLVSHHLGKNPLDSLDPLGLANTDQYVAPFGEWDSICNGTGYHGMPNFKVRPAHISIHGKQYVQDPDGNVTYFNVAKMSRIKSKSIRHNLKVCRGDSNDVVYNVLLDLAGRSIQLVNKRNELEAIMTKSTKTLIMNAAFGAGSELQIDVAPGVDWTTVLAVLIAIKQVGKNLARDALSNITSSITGAATGAAVDAAGDPGTFEGITDGVDLGGVGESVGEAASAVAEGVRTYSISYGYECRSVCDLRGANLIRVISKVGEGHHRYELHVVIALVRKKCCGHGSHMLISVM</sequence>
<protein>
    <submittedName>
        <fullName evidence="2">Uncharacterized protein</fullName>
    </submittedName>
</protein>
<dbReference type="InterPro" id="IPR025659">
    <property type="entry name" value="Tubby-like_C"/>
</dbReference>
<feature type="region of interest" description="Disordered" evidence="1">
    <location>
        <begin position="1"/>
        <end position="22"/>
    </location>
</feature>
<evidence type="ECO:0000256" key="1">
    <source>
        <dbReference type="SAM" id="MobiDB-lite"/>
    </source>
</evidence>
<evidence type="ECO:0000313" key="2">
    <source>
        <dbReference type="EMBL" id="KAL2644504.1"/>
    </source>
</evidence>
<proteinExistence type="predicted"/>
<reference evidence="2 3" key="1">
    <citation type="submission" date="2024-09" db="EMBL/GenBank/DDBJ databases">
        <title>Chromosome-scale assembly of Riccia fluitans.</title>
        <authorList>
            <person name="Paukszto L."/>
            <person name="Sawicki J."/>
            <person name="Karawczyk K."/>
            <person name="Piernik-Szablinska J."/>
            <person name="Szczecinska M."/>
            <person name="Mazdziarz M."/>
        </authorList>
    </citation>
    <scope>NUCLEOTIDE SEQUENCE [LARGE SCALE GENOMIC DNA]</scope>
    <source>
        <strain evidence="2">Rf_01</strain>
        <tissue evidence="2">Aerial parts of the thallus</tissue>
    </source>
</reference>
<name>A0ABD1Z9N0_9MARC</name>
<keyword evidence="3" id="KW-1185">Reference proteome</keyword>
<dbReference type="Gene3D" id="2.40.160.200">
    <property type="entry name" value="LURP1-related"/>
    <property type="match status" value="1"/>
</dbReference>
<evidence type="ECO:0000313" key="3">
    <source>
        <dbReference type="Proteomes" id="UP001605036"/>
    </source>
</evidence>
<organism evidence="2 3">
    <name type="scientific">Riccia fluitans</name>
    <dbReference type="NCBI Taxonomy" id="41844"/>
    <lineage>
        <taxon>Eukaryota</taxon>
        <taxon>Viridiplantae</taxon>
        <taxon>Streptophyta</taxon>
        <taxon>Embryophyta</taxon>
        <taxon>Marchantiophyta</taxon>
        <taxon>Marchantiopsida</taxon>
        <taxon>Marchantiidae</taxon>
        <taxon>Marchantiales</taxon>
        <taxon>Ricciaceae</taxon>
        <taxon>Riccia</taxon>
    </lineage>
</organism>